<organism evidence="2 3">
    <name type="scientific">Desulfonema ishimotonii</name>
    <dbReference type="NCBI Taxonomy" id="45657"/>
    <lineage>
        <taxon>Bacteria</taxon>
        <taxon>Pseudomonadati</taxon>
        <taxon>Thermodesulfobacteriota</taxon>
        <taxon>Desulfobacteria</taxon>
        <taxon>Desulfobacterales</taxon>
        <taxon>Desulfococcaceae</taxon>
        <taxon>Desulfonema</taxon>
    </lineage>
</organism>
<accession>A0A401G1T7</accession>
<dbReference type="AlphaFoldDB" id="A0A401G1T7"/>
<name>A0A401G1T7_9BACT</name>
<evidence type="ECO:0000313" key="3">
    <source>
        <dbReference type="Proteomes" id="UP000288096"/>
    </source>
</evidence>
<gene>
    <name evidence="2" type="ORF">DENIS_4160</name>
</gene>
<protein>
    <submittedName>
        <fullName evidence="2">Uncharacterized protein</fullName>
    </submittedName>
</protein>
<proteinExistence type="predicted"/>
<reference evidence="3" key="2">
    <citation type="submission" date="2019-01" db="EMBL/GenBank/DDBJ databases">
        <title>Genome sequence of Desulfonema ishimotonii strain Tokyo 01.</title>
        <authorList>
            <person name="Fukui M."/>
        </authorList>
    </citation>
    <scope>NUCLEOTIDE SEQUENCE [LARGE SCALE GENOMIC DNA]</scope>
    <source>
        <strain evidence="3">Tokyo 01</strain>
    </source>
</reference>
<evidence type="ECO:0000313" key="2">
    <source>
        <dbReference type="EMBL" id="GBC63167.1"/>
    </source>
</evidence>
<sequence length="76" mass="8707">MSEMKWVAFRMPFPGDMSDRIRFCTIKPVNTMRIGPVFTGEQMRNGVREMTPDSVLHENTTDTAGGLRDLEEINFP</sequence>
<comment type="caution">
    <text evidence="2">The sequence shown here is derived from an EMBL/GenBank/DDBJ whole genome shotgun (WGS) entry which is preliminary data.</text>
</comment>
<reference evidence="3" key="1">
    <citation type="submission" date="2017-11" db="EMBL/GenBank/DDBJ databases">
        <authorList>
            <person name="Watanabe M."/>
            <person name="Kojima H."/>
        </authorList>
    </citation>
    <scope>NUCLEOTIDE SEQUENCE [LARGE SCALE GENOMIC DNA]</scope>
    <source>
        <strain evidence="3">Tokyo 01</strain>
    </source>
</reference>
<dbReference type="EMBL" id="BEXT01000001">
    <property type="protein sequence ID" value="GBC63167.1"/>
    <property type="molecule type" value="Genomic_DNA"/>
</dbReference>
<dbReference type="Proteomes" id="UP000288096">
    <property type="component" value="Unassembled WGS sequence"/>
</dbReference>
<evidence type="ECO:0000256" key="1">
    <source>
        <dbReference type="SAM" id="MobiDB-lite"/>
    </source>
</evidence>
<feature type="region of interest" description="Disordered" evidence="1">
    <location>
        <begin position="56"/>
        <end position="76"/>
    </location>
</feature>
<keyword evidence="3" id="KW-1185">Reference proteome</keyword>